<evidence type="ECO:0000256" key="1">
    <source>
        <dbReference type="SAM" id="MobiDB-lite"/>
    </source>
</evidence>
<dbReference type="EMBL" id="JH823243">
    <property type="protein sequence ID" value="EKC33562.1"/>
    <property type="molecule type" value="Genomic_DNA"/>
</dbReference>
<accession>K1QAB4</accession>
<reference evidence="2" key="1">
    <citation type="journal article" date="2012" name="Nature">
        <title>The oyster genome reveals stress adaptation and complexity of shell formation.</title>
        <authorList>
            <person name="Zhang G."/>
            <person name="Fang X."/>
            <person name="Guo X."/>
            <person name="Li L."/>
            <person name="Luo R."/>
            <person name="Xu F."/>
            <person name="Yang P."/>
            <person name="Zhang L."/>
            <person name="Wang X."/>
            <person name="Qi H."/>
            <person name="Xiong Z."/>
            <person name="Que H."/>
            <person name="Xie Y."/>
            <person name="Holland P.W."/>
            <person name="Paps J."/>
            <person name="Zhu Y."/>
            <person name="Wu F."/>
            <person name="Chen Y."/>
            <person name="Wang J."/>
            <person name="Peng C."/>
            <person name="Meng J."/>
            <person name="Yang L."/>
            <person name="Liu J."/>
            <person name="Wen B."/>
            <person name="Zhang N."/>
            <person name="Huang Z."/>
            <person name="Zhu Q."/>
            <person name="Feng Y."/>
            <person name="Mount A."/>
            <person name="Hedgecock D."/>
            <person name="Xu Z."/>
            <person name="Liu Y."/>
            <person name="Domazet-Loso T."/>
            <person name="Du Y."/>
            <person name="Sun X."/>
            <person name="Zhang S."/>
            <person name="Liu B."/>
            <person name="Cheng P."/>
            <person name="Jiang X."/>
            <person name="Li J."/>
            <person name="Fan D."/>
            <person name="Wang W."/>
            <person name="Fu W."/>
            <person name="Wang T."/>
            <person name="Wang B."/>
            <person name="Zhang J."/>
            <person name="Peng Z."/>
            <person name="Li Y."/>
            <person name="Li N."/>
            <person name="Wang J."/>
            <person name="Chen M."/>
            <person name="He Y."/>
            <person name="Tan F."/>
            <person name="Song X."/>
            <person name="Zheng Q."/>
            <person name="Huang R."/>
            <person name="Yang H."/>
            <person name="Du X."/>
            <person name="Chen L."/>
            <person name="Yang M."/>
            <person name="Gaffney P.M."/>
            <person name="Wang S."/>
            <person name="Luo L."/>
            <person name="She Z."/>
            <person name="Ming Y."/>
            <person name="Huang W."/>
            <person name="Zhang S."/>
            <person name="Huang B."/>
            <person name="Zhang Y."/>
            <person name="Qu T."/>
            <person name="Ni P."/>
            <person name="Miao G."/>
            <person name="Wang J."/>
            <person name="Wang Q."/>
            <person name="Steinberg C.E."/>
            <person name="Wang H."/>
            <person name="Li N."/>
            <person name="Qian L."/>
            <person name="Zhang G."/>
            <person name="Li Y."/>
            <person name="Yang H."/>
            <person name="Liu X."/>
            <person name="Wang J."/>
            <person name="Yin Y."/>
            <person name="Wang J."/>
        </authorList>
    </citation>
    <scope>NUCLEOTIDE SEQUENCE [LARGE SCALE GENOMIC DNA]</scope>
    <source>
        <strain evidence="2">05x7-T-G4-1.051#20</strain>
    </source>
</reference>
<feature type="region of interest" description="Disordered" evidence="1">
    <location>
        <begin position="242"/>
        <end position="274"/>
    </location>
</feature>
<organism evidence="2">
    <name type="scientific">Magallana gigas</name>
    <name type="common">Pacific oyster</name>
    <name type="synonym">Crassostrea gigas</name>
    <dbReference type="NCBI Taxonomy" id="29159"/>
    <lineage>
        <taxon>Eukaryota</taxon>
        <taxon>Metazoa</taxon>
        <taxon>Spiralia</taxon>
        <taxon>Lophotrochozoa</taxon>
        <taxon>Mollusca</taxon>
        <taxon>Bivalvia</taxon>
        <taxon>Autobranchia</taxon>
        <taxon>Pteriomorphia</taxon>
        <taxon>Ostreida</taxon>
        <taxon>Ostreoidea</taxon>
        <taxon>Ostreidae</taxon>
        <taxon>Magallana</taxon>
    </lineage>
</organism>
<name>K1QAB4_MAGGI</name>
<dbReference type="HOGENOM" id="CLU_1016533_0_0_1"/>
<sequence length="274" mass="30609">MNLSSETNINTRYSPVPLNILTKMEEYREDLLQAVPEADIPADGHSSAVVLKGVNLNWKEANEACQLIKFSQVKTEYKTFINEMDQGTPGYWIQDAVTEFSVVNKGCQKNVNILGSTTIENNRLGNNCSCLVSMTSDTYLSIDNCDIPCVWEDRLCEMATVFSVFERQVTEAYNMGVAALTHVVLLVLGCALRALLKHFHVQCRTPVRRRPRTKQEMCVLEEGSLIFQNPTSGGGGLKIEEVEMSETRAPEEKDDSPLAQTCAPRRRTASTLNH</sequence>
<evidence type="ECO:0000313" key="2">
    <source>
        <dbReference type="EMBL" id="EKC33562.1"/>
    </source>
</evidence>
<dbReference type="AlphaFoldDB" id="K1QAB4"/>
<protein>
    <submittedName>
        <fullName evidence="2">Uncharacterized protein</fullName>
    </submittedName>
</protein>
<dbReference type="InParanoid" id="K1QAB4"/>
<proteinExistence type="predicted"/>
<gene>
    <name evidence="2" type="ORF">CGI_10014452</name>
</gene>
<feature type="compositionally biased region" description="Basic and acidic residues" evidence="1">
    <location>
        <begin position="242"/>
        <end position="251"/>
    </location>
</feature>